<accession>K1XYU7</accession>
<proteinExistence type="predicted"/>
<gene>
    <name evidence="1" type="ORF">ACD_78C00086G0005</name>
</gene>
<dbReference type="EMBL" id="AMFJ01034086">
    <property type="protein sequence ID" value="EKD30337.1"/>
    <property type="molecule type" value="Genomic_DNA"/>
</dbReference>
<protein>
    <submittedName>
        <fullName evidence="1">Uncharacterized protein</fullName>
    </submittedName>
</protein>
<reference evidence="1" key="1">
    <citation type="journal article" date="2012" name="Science">
        <title>Fermentation, hydrogen, and sulfur metabolism in multiple uncultivated bacterial phyla.</title>
        <authorList>
            <person name="Wrighton K.C."/>
            <person name="Thomas B.C."/>
            <person name="Sharon I."/>
            <person name="Miller C.S."/>
            <person name="Castelle C.J."/>
            <person name="VerBerkmoes N.C."/>
            <person name="Wilkins M.J."/>
            <person name="Hettich R.L."/>
            <person name="Lipton M.S."/>
            <person name="Williams K.H."/>
            <person name="Long P.E."/>
            <person name="Banfield J.F."/>
        </authorList>
    </citation>
    <scope>NUCLEOTIDE SEQUENCE [LARGE SCALE GENOMIC DNA]</scope>
</reference>
<name>K1XYU7_9BACT</name>
<organism evidence="1">
    <name type="scientific">uncultured bacterium</name>
    <name type="common">gcode 4</name>
    <dbReference type="NCBI Taxonomy" id="1234023"/>
    <lineage>
        <taxon>Bacteria</taxon>
        <taxon>environmental samples</taxon>
    </lineage>
</organism>
<sequence length="110" mass="12067">MQIVIVGSPPLSTDLFARTSEILGELWLSDVVKIREQEDEAYKMELGITENPALCIEEESIDFRDVIFQGIIPEKMEIKSLLISIVWQEESGGDNCGTGGCGTCSTTGCH</sequence>
<evidence type="ECO:0000313" key="1">
    <source>
        <dbReference type="EMBL" id="EKD30337.1"/>
    </source>
</evidence>
<comment type="caution">
    <text evidence="1">The sequence shown here is derived from an EMBL/GenBank/DDBJ whole genome shotgun (WGS) entry which is preliminary data.</text>
</comment>
<dbReference type="AlphaFoldDB" id="K1XYU7"/>